<dbReference type="Pfam" id="PF22594">
    <property type="entry name" value="GTP-eEF1A_C"/>
    <property type="match status" value="1"/>
</dbReference>
<dbReference type="Proteomes" id="UP001196413">
    <property type="component" value="Unassembled WGS sequence"/>
</dbReference>
<dbReference type="CDD" id="cd04093">
    <property type="entry name" value="HBS1_C_III"/>
    <property type="match status" value="1"/>
</dbReference>
<evidence type="ECO:0000256" key="10">
    <source>
        <dbReference type="SAM" id="MobiDB-lite"/>
    </source>
</evidence>
<evidence type="ECO:0000256" key="2">
    <source>
        <dbReference type="ARBA" id="ARBA00007249"/>
    </source>
</evidence>
<sequence>MSSRRRVQKISYSDELDDDDDYYGQSYEEEIAVSPSVSRYIYQRQGGPSSNLSDVRVDEFIPEEQNGVETSQGDEFGGDEMFAMDVNEKPSTIPPTSVVPAGFGQASPIGLGLDKSECSSQSAVLERPASKVVKDEKPVTPNIASLRISTPNRTDIKEAAKLTTGLDSALASLPANSSSHRLNQLASIAATPVTPKKTRNREESKQLINLVVAGHVDAGKSTLMGHLLYKLGYVDQRTIHKYKQESARSGKASFAFAWVLDETEEERSRGVTMDVAKTSFETTSKRIVLLDAPGHKDFIPNMITGASQADAAILVINATRGEFETGYENGGQTVEHAMLLRSLGVGQVVVAVNKLDTVDWSEERYKEIISIMELFLSKHAGFSNVRYVPVSGLDGENLTDRIQPSSNHPLANWYTGPCLLELIDTFSAPPRACEGPLRIVISDVLKMTTNLLSLSGKMESGEVEAGDKVYVMPTGDAAVVKACSNDSGGAVDTCIAGDQVLLTLNGTFELDTIHAGHVIVSGGQDVLMPCRRFIARIVVFDIVPIMKGTKAELYCHSLCESCTVVKLISSINKGNGSVIKSRPRFLGRQMSGIVEIETDREVAIETYTTCKALGRITIRARGKTIAAGIVERKLS</sequence>
<dbReference type="PRINTS" id="PR00315">
    <property type="entry name" value="ELONGATNFCT"/>
</dbReference>
<comment type="subcellular location">
    <subcellularLocation>
        <location evidence="1">Cytoplasm</location>
    </subcellularLocation>
</comment>
<dbReference type="EMBL" id="JAHQIW010003823">
    <property type="protein sequence ID" value="KAJ1360222.1"/>
    <property type="molecule type" value="Genomic_DNA"/>
</dbReference>
<evidence type="ECO:0000313" key="13">
    <source>
        <dbReference type="Proteomes" id="UP001196413"/>
    </source>
</evidence>
<dbReference type="GO" id="GO:0005737">
    <property type="term" value="C:cytoplasm"/>
    <property type="evidence" value="ECO:0007669"/>
    <property type="project" value="UniProtKB-SubCell"/>
</dbReference>
<dbReference type="FunFam" id="3.40.50.300:FF:000204">
    <property type="entry name" value="Translation elongation factor Tu"/>
    <property type="match status" value="1"/>
</dbReference>
<comment type="similarity">
    <text evidence="2">Belongs to the TRAFAC class translation factor GTPase superfamily. Classic translation factor GTPase family. EF-Tu/EF-1A subfamily.</text>
</comment>
<keyword evidence="7" id="KW-0648">Protein biosynthesis</keyword>
<dbReference type="InterPro" id="IPR027417">
    <property type="entry name" value="P-loop_NTPase"/>
</dbReference>
<keyword evidence="5" id="KW-0547">Nucleotide-binding</keyword>
<evidence type="ECO:0000256" key="4">
    <source>
        <dbReference type="ARBA" id="ARBA00022553"/>
    </source>
</evidence>
<dbReference type="PROSITE" id="PS51722">
    <property type="entry name" value="G_TR_2"/>
    <property type="match status" value="1"/>
</dbReference>
<dbReference type="InterPro" id="IPR054696">
    <property type="entry name" value="GTP-eEF1A_C"/>
</dbReference>
<dbReference type="InterPro" id="IPR009001">
    <property type="entry name" value="Transl_elong_EF1A/Init_IF2_C"/>
</dbReference>
<evidence type="ECO:0000256" key="8">
    <source>
        <dbReference type="ARBA" id="ARBA00023134"/>
    </source>
</evidence>
<keyword evidence="4" id="KW-0597">Phosphoprotein</keyword>
<keyword evidence="6" id="KW-0378">Hydrolase</keyword>
<evidence type="ECO:0000313" key="12">
    <source>
        <dbReference type="EMBL" id="KAJ1360222.1"/>
    </source>
</evidence>
<evidence type="ECO:0000256" key="9">
    <source>
        <dbReference type="ARBA" id="ARBA00049117"/>
    </source>
</evidence>
<evidence type="ECO:0000256" key="6">
    <source>
        <dbReference type="ARBA" id="ARBA00022801"/>
    </source>
</evidence>
<dbReference type="SUPFAM" id="SSF50447">
    <property type="entry name" value="Translation proteins"/>
    <property type="match status" value="1"/>
</dbReference>
<keyword evidence="3" id="KW-0963">Cytoplasm</keyword>
<evidence type="ECO:0000256" key="1">
    <source>
        <dbReference type="ARBA" id="ARBA00004496"/>
    </source>
</evidence>
<reference evidence="12" key="1">
    <citation type="submission" date="2021-06" db="EMBL/GenBank/DDBJ databases">
        <title>Parelaphostrongylus tenuis whole genome reference sequence.</title>
        <authorList>
            <person name="Garwood T.J."/>
            <person name="Larsen P.A."/>
            <person name="Fountain-Jones N.M."/>
            <person name="Garbe J.R."/>
            <person name="Macchietto M.G."/>
            <person name="Kania S.A."/>
            <person name="Gerhold R.W."/>
            <person name="Richards J.E."/>
            <person name="Wolf T.M."/>
        </authorList>
    </citation>
    <scope>NUCLEOTIDE SEQUENCE</scope>
    <source>
        <strain evidence="12">MNPRO001-30</strain>
        <tissue evidence="12">Meninges</tissue>
    </source>
</reference>
<feature type="region of interest" description="Disordered" evidence="10">
    <location>
        <begin position="1"/>
        <end position="22"/>
    </location>
</feature>
<evidence type="ECO:0000256" key="5">
    <source>
        <dbReference type="ARBA" id="ARBA00022741"/>
    </source>
</evidence>
<proteinExistence type="inferred from homology"/>
<comment type="catalytic activity">
    <reaction evidence="9">
        <text>GTP + H2O = GDP + phosphate + H(+)</text>
        <dbReference type="Rhea" id="RHEA:19669"/>
        <dbReference type="ChEBI" id="CHEBI:15377"/>
        <dbReference type="ChEBI" id="CHEBI:15378"/>
        <dbReference type="ChEBI" id="CHEBI:37565"/>
        <dbReference type="ChEBI" id="CHEBI:43474"/>
        <dbReference type="ChEBI" id="CHEBI:58189"/>
    </reaction>
    <physiologicalReaction direction="left-to-right" evidence="9">
        <dbReference type="Rhea" id="RHEA:19670"/>
    </physiologicalReaction>
</comment>
<dbReference type="GO" id="GO:0003924">
    <property type="term" value="F:GTPase activity"/>
    <property type="evidence" value="ECO:0007669"/>
    <property type="project" value="InterPro"/>
</dbReference>
<keyword evidence="13" id="KW-1185">Reference proteome</keyword>
<dbReference type="GO" id="GO:0005525">
    <property type="term" value="F:GTP binding"/>
    <property type="evidence" value="ECO:0007669"/>
    <property type="project" value="UniProtKB-KW"/>
</dbReference>
<evidence type="ECO:0000256" key="3">
    <source>
        <dbReference type="ARBA" id="ARBA00022490"/>
    </source>
</evidence>
<dbReference type="SUPFAM" id="SSF50465">
    <property type="entry name" value="EF-Tu/eEF-1alpha/eIF2-gamma C-terminal domain"/>
    <property type="match status" value="1"/>
</dbReference>
<dbReference type="GO" id="GO:0006412">
    <property type="term" value="P:translation"/>
    <property type="evidence" value="ECO:0007669"/>
    <property type="project" value="UniProtKB-KW"/>
</dbReference>
<dbReference type="InterPro" id="IPR000795">
    <property type="entry name" value="T_Tr_GTP-bd_dom"/>
</dbReference>
<dbReference type="CDD" id="cd01883">
    <property type="entry name" value="EF1_alpha"/>
    <property type="match status" value="1"/>
</dbReference>
<keyword evidence="8" id="KW-0342">GTP-binding</keyword>
<dbReference type="AlphaFoldDB" id="A0AAD5QS42"/>
<name>A0AAD5QS42_PARTN</name>
<evidence type="ECO:0000256" key="7">
    <source>
        <dbReference type="ARBA" id="ARBA00022917"/>
    </source>
</evidence>
<dbReference type="InterPro" id="IPR009000">
    <property type="entry name" value="Transl_B-barrel_sf"/>
</dbReference>
<accession>A0AAD5QS42</accession>
<dbReference type="Gene3D" id="2.40.30.10">
    <property type="entry name" value="Translation factors"/>
    <property type="match status" value="2"/>
</dbReference>
<organism evidence="12 13">
    <name type="scientific">Parelaphostrongylus tenuis</name>
    <name type="common">Meningeal worm</name>
    <dbReference type="NCBI Taxonomy" id="148309"/>
    <lineage>
        <taxon>Eukaryota</taxon>
        <taxon>Metazoa</taxon>
        <taxon>Ecdysozoa</taxon>
        <taxon>Nematoda</taxon>
        <taxon>Chromadorea</taxon>
        <taxon>Rhabditida</taxon>
        <taxon>Rhabditina</taxon>
        <taxon>Rhabditomorpha</taxon>
        <taxon>Strongyloidea</taxon>
        <taxon>Metastrongylidae</taxon>
        <taxon>Parelaphostrongylus</taxon>
    </lineage>
</organism>
<dbReference type="SUPFAM" id="SSF52540">
    <property type="entry name" value="P-loop containing nucleoside triphosphate hydrolases"/>
    <property type="match status" value="1"/>
</dbReference>
<feature type="domain" description="Tr-type G" evidence="11">
    <location>
        <begin position="205"/>
        <end position="431"/>
    </location>
</feature>
<comment type="caution">
    <text evidence="12">The sequence shown here is derived from an EMBL/GenBank/DDBJ whole genome shotgun (WGS) entry which is preliminary data.</text>
</comment>
<dbReference type="Gene3D" id="3.40.50.300">
    <property type="entry name" value="P-loop containing nucleotide triphosphate hydrolases"/>
    <property type="match status" value="1"/>
</dbReference>
<gene>
    <name evidence="12" type="ORF">KIN20_019146</name>
</gene>
<dbReference type="Pfam" id="PF00009">
    <property type="entry name" value="GTP_EFTU"/>
    <property type="match status" value="1"/>
</dbReference>
<dbReference type="InterPro" id="IPR050100">
    <property type="entry name" value="TRAFAC_GTPase_members"/>
</dbReference>
<evidence type="ECO:0000259" key="11">
    <source>
        <dbReference type="PROSITE" id="PS51722"/>
    </source>
</evidence>
<dbReference type="PANTHER" id="PTHR23115">
    <property type="entry name" value="TRANSLATION FACTOR"/>
    <property type="match status" value="1"/>
</dbReference>
<protein>
    <recommendedName>
        <fullName evidence="11">Tr-type G domain-containing protein</fullName>
    </recommendedName>
</protein>